<name>A0A1J7J5M7_9PEZI</name>
<keyword evidence="1" id="KW-0472">Membrane</keyword>
<keyword evidence="3" id="KW-1185">Reference proteome</keyword>
<protein>
    <submittedName>
        <fullName evidence="2">Uncharacterized protein</fullName>
    </submittedName>
</protein>
<evidence type="ECO:0000313" key="3">
    <source>
        <dbReference type="Proteomes" id="UP000182658"/>
    </source>
</evidence>
<organism evidence="2 3">
    <name type="scientific">Coniochaeta ligniaria NRRL 30616</name>
    <dbReference type="NCBI Taxonomy" id="1408157"/>
    <lineage>
        <taxon>Eukaryota</taxon>
        <taxon>Fungi</taxon>
        <taxon>Dikarya</taxon>
        <taxon>Ascomycota</taxon>
        <taxon>Pezizomycotina</taxon>
        <taxon>Sordariomycetes</taxon>
        <taxon>Sordariomycetidae</taxon>
        <taxon>Coniochaetales</taxon>
        <taxon>Coniochaetaceae</taxon>
        <taxon>Coniochaeta</taxon>
    </lineage>
</organism>
<keyword evidence="1" id="KW-0812">Transmembrane</keyword>
<sequence>MSTLRRYCATFLLLESWIMICYPIAWHFVAYMSSSGQQERTTDDEKHSAHPHGIVLVASGLPASQVSVDIPSGDCLEVGNQYNTLSTAI</sequence>
<dbReference type="Proteomes" id="UP000182658">
    <property type="component" value="Unassembled WGS sequence"/>
</dbReference>
<evidence type="ECO:0000256" key="1">
    <source>
        <dbReference type="SAM" id="Phobius"/>
    </source>
</evidence>
<gene>
    <name evidence="2" type="ORF">CONLIGDRAFT_636632</name>
</gene>
<reference evidence="2 3" key="1">
    <citation type="submission" date="2016-10" db="EMBL/GenBank/DDBJ databases">
        <title>Draft genome sequence of Coniochaeta ligniaria NRRL30616, a lignocellulolytic fungus for bioabatement of inhibitors in plant biomass hydrolysates.</title>
        <authorList>
            <consortium name="DOE Joint Genome Institute"/>
            <person name="Jimenez D.J."/>
            <person name="Hector R.E."/>
            <person name="Riley R."/>
            <person name="Sun H."/>
            <person name="Grigoriev I.V."/>
            <person name="Van Elsas J.D."/>
            <person name="Nichols N.N."/>
        </authorList>
    </citation>
    <scope>NUCLEOTIDE SEQUENCE [LARGE SCALE GENOMIC DNA]</scope>
    <source>
        <strain evidence="2 3">NRRL 30616</strain>
    </source>
</reference>
<dbReference type="AlphaFoldDB" id="A0A1J7J5M7"/>
<dbReference type="EMBL" id="KV875103">
    <property type="protein sequence ID" value="OIW24452.1"/>
    <property type="molecule type" value="Genomic_DNA"/>
</dbReference>
<evidence type="ECO:0000313" key="2">
    <source>
        <dbReference type="EMBL" id="OIW24452.1"/>
    </source>
</evidence>
<accession>A0A1J7J5M7</accession>
<keyword evidence="1" id="KW-1133">Transmembrane helix</keyword>
<proteinExistence type="predicted"/>
<feature type="transmembrane region" description="Helical" evidence="1">
    <location>
        <begin position="7"/>
        <end position="29"/>
    </location>
</feature>
<dbReference type="InParanoid" id="A0A1J7J5M7"/>